<sequence length="90" mass="10395">MSIPAIRTKARSAQSDQKQKNSIETPVAKEIHALKEPRDSSPEKNEKVHLEFPYDDLELLYEYTLQKMGITDPFKSEQKDQKKRSGGRFS</sequence>
<accession>A0A0B7MC81</accession>
<keyword evidence="3" id="KW-1185">Reference proteome</keyword>
<evidence type="ECO:0000256" key="1">
    <source>
        <dbReference type="SAM" id="MobiDB-lite"/>
    </source>
</evidence>
<dbReference type="AlphaFoldDB" id="A0A0B7MC81"/>
<organism evidence="2 3">
    <name type="scientific">Syntrophaceticus schinkii</name>
    <dbReference type="NCBI Taxonomy" id="499207"/>
    <lineage>
        <taxon>Bacteria</taxon>
        <taxon>Bacillati</taxon>
        <taxon>Bacillota</taxon>
        <taxon>Clostridia</taxon>
        <taxon>Thermoanaerobacterales</taxon>
        <taxon>Thermoanaerobacterales Family III. Incertae Sedis</taxon>
        <taxon>Syntrophaceticus</taxon>
    </lineage>
</organism>
<feature type="compositionally biased region" description="Basic and acidic residues" evidence="1">
    <location>
        <begin position="17"/>
        <end position="47"/>
    </location>
</feature>
<proteinExistence type="predicted"/>
<evidence type="ECO:0000313" key="2">
    <source>
        <dbReference type="EMBL" id="CEO88149.1"/>
    </source>
</evidence>
<evidence type="ECO:0000313" key="3">
    <source>
        <dbReference type="Proteomes" id="UP000046155"/>
    </source>
</evidence>
<gene>
    <name evidence="2" type="ORF">SSCH_1500007</name>
</gene>
<dbReference type="Proteomes" id="UP000046155">
    <property type="component" value="Unassembled WGS sequence"/>
</dbReference>
<feature type="region of interest" description="Disordered" evidence="1">
    <location>
        <begin position="1"/>
        <end position="47"/>
    </location>
</feature>
<dbReference type="RefSeq" id="WP_044664375.1">
    <property type="nucleotide sequence ID" value="NZ_CDRZ01000058.1"/>
</dbReference>
<feature type="compositionally biased region" description="Basic residues" evidence="1">
    <location>
        <begin position="81"/>
        <end position="90"/>
    </location>
</feature>
<feature type="region of interest" description="Disordered" evidence="1">
    <location>
        <begin position="70"/>
        <end position="90"/>
    </location>
</feature>
<protein>
    <submittedName>
        <fullName evidence="2">Uncharacterized protein</fullName>
    </submittedName>
</protein>
<name>A0A0B7MC81_9FIRM</name>
<reference evidence="3" key="1">
    <citation type="submission" date="2015-01" db="EMBL/GenBank/DDBJ databases">
        <authorList>
            <person name="Manzoor Shahid"/>
            <person name="Zubair Saima"/>
        </authorList>
    </citation>
    <scope>NUCLEOTIDE SEQUENCE [LARGE SCALE GENOMIC DNA]</scope>
    <source>
        <strain evidence="3">Sp3</strain>
    </source>
</reference>
<dbReference type="EMBL" id="CDRZ01000058">
    <property type="protein sequence ID" value="CEO88149.1"/>
    <property type="molecule type" value="Genomic_DNA"/>
</dbReference>